<dbReference type="SUPFAM" id="SSF159888">
    <property type="entry name" value="YdhG-like"/>
    <property type="match status" value="1"/>
</dbReference>
<evidence type="ECO:0000313" key="2">
    <source>
        <dbReference type="EMBL" id="GAA3638980.1"/>
    </source>
</evidence>
<dbReference type="Proteomes" id="UP001501697">
    <property type="component" value="Unassembled WGS sequence"/>
</dbReference>
<dbReference type="InterPro" id="IPR014922">
    <property type="entry name" value="YdhG-like"/>
</dbReference>
<proteinExistence type="predicted"/>
<dbReference type="Pfam" id="PF08818">
    <property type="entry name" value="DUF1801"/>
    <property type="match status" value="1"/>
</dbReference>
<dbReference type="RefSeq" id="WP_344738678.1">
    <property type="nucleotide sequence ID" value="NZ_BAAAYU010000005.1"/>
</dbReference>
<organism evidence="2 3">
    <name type="scientific">Microbacterium awajiense</name>
    <dbReference type="NCBI Taxonomy" id="415214"/>
    <lineage>
        <taxon>Bacteria</taxon>
        <taxon>Bacillati</taxon>
        <taxon>Actinomycetota</taxon>
        <taxon>Actinomycetes</taxon>
        <taxon>Micrococcales</taxon>
        <taxon>Microbacteriaceae</taxon>
        <taxon>Microbacterium</taxon>
    </lineage>
</organism>
<feature type="domain" description="YdhG-like" evidence="1">
    <location>
        <begin position="20"/>
        <end position="123"/>
    </location>
</feature>
<name>A0ABP7ASD2_9MICO</name>
<evidence type="ECO:0000259" key="1">
    <source>
        <dbReference type="Pfam" id="PF08818"/>
    </source>
</evidence>
<gene>
    <name evidence="2" type="ORF">GCM10022200_22970</name>
</gene>
<protein>
    <recommendedName>
        <fullName evidence="1">YdhG-like domain-containing protein</fullName>
    </recommendedName>
</protein>
<accession>A0ABP7ASD2</accession>
<evidence type="ECO:0000313" key="3">
    <source>
        <dbReference type="Proteomes" id="UP001501697"/>
    </source>
</evidence>
<dbReference type="EMBL" id="BAAAYU010000005">
    <property type="protein sequence ID" value="GAA3638980.1"/>
    <property type="molecule type" value="Genomic_DNA"/>
</dbReference>
<comment type="caution">
    <text evidence="2">The sequence shown here is derived from an EMBL/GenBank/DDBJ whole genome shotgun (WGS) entry which is preliminary data.</text>
</comment>
<sequence>MKKTGGDVAEFIAGVTPAKRREDAISMVDLVTEVTGLEPELWGTIIGFGACHYRYPTGNEGDSPIIGFSPRKQATTVYLLDGVDAHRDDLTSLGPHKTGVGCLYIPDVEAVDRDALKRILSDAEQYVRSGGGQYANITVID</sequence>
<keyword evidence="3" id="KW-1185">Reference proteome</keyword>
<reference evidence="3" key="1">
    <citation type="journal article" date="2019" name="Int. J. Syst. Evol. Microbiol.">
        <title>The Global Catalogue of Microorganisms (GCM) 10K type strain sequencing project: providing services to taxonomists for standard genome sequencing and annotation.</title>
        <authorList>
            <consortium name="The Broad Institute Genomics Platform"/>
            <consortium name="The Broad Institute Genome Sequencing Center for Infectious Disease"/>
            <person name="Wu L."/>
            <person name="Ma J."/>
        </authorList>
    </citation>
    <scope>NUCLEOTIDE SEQUENCE [LARGE SCALE GENOMIC DNA]</scope>
    <source>
        <strain evidence="3">JCM 16544</strain>
    </source>
</reference>